<sequence>MELPRLQALVTEIPCVVGHVAPTKGRRENVMERDDRKRRIKTVGGSTAMCSTIEMHSIFWCLGPRIPEISPSFFPMSRTPNIDKIRNRSRFAGMENTTEIKLSLMERSQLQKWPA</sequence>
<dbReference type="Proteomes" id="UP000001631">
    <property type="component" value="Unassembled WGS sequence"/>
</dbReference>
<reference evidence="1" key="1">
    <citation type="submission" date="2009-02" db="EMBL/GenBank/DDBJ databases">
        <title>The Genome Sequence of Ajellomyces capsulatus strain G186AR.</title>
        <authorList>
            <consortium name="The Broad Institute Genome Sequencing Platform"/>
            <person name="Champion M."/>
            <person name="Cuomo C."/>
            <person name="Ma L.-J."/>
            <person name="Henn M.R."/>
            <person name="Sil A."/>
            <person name="Goldman B."/>
            <person name="Young S.K."/>
            <person name="Kodira C.D."/>
            <person name="Zeng Q."/>
            <person name="Koehrsen M."/>
            <person name="Alvarado L."/>
            <person name="Berlin A."/>
            <person name="Borenstein D."/>
            <person name="Chen Z."/>
            <person name="Engels R."/>
            <person name="Freedman E."/>
            <person name="Gellesch M."/>
            <person name="Goldberg J."/>
            <person name="Griggs A."/>
            <person name="Gujja S."/>
            <person name="Heiman D."/>
            <person name="Hepburn T."/>
            <person name="Howarth C."/>
            <person name="Jen D."/>
            <person name="Larson L."/>
            <person name="Lewis B."/>
            <person name="Mehta T."/>
            <person name="Park D."/>
            <person name="Pearson M."/>
            <person name="Roberts A."/>
            <person name="Saif S."/>
            <person name="Shea T."/>
            <person name="Shenoy N."/>
            <person name="Sisk P."/>
            <person name="Stolte C."/>
            <person name="Sykes S."/>
            <person name="Walk T."/>
            <person name="White J."/>
            <person name="Yandava C."/>
            <person name="Klein B."/>
            <person name="McEwen J.G."/>
            <person name="Puccia R."/>
            <person name="Goldman G.H."/>
            <person name="Felipe M.S."/>
            <person name="Nino-Vega G."/>
            <person name="San-Blas G."/>
            <person name="Taylor J."/>
            <person name="Mendoza L."/>
            <person name="Galagan J."/>
            <person name="Nusbaum C."/>
            <person name="Birren B."/>
        </authorList>
    </citation>
    <scope>NUCLEOTIDE SEQUENCE</scope>
    <source>
        <strain evidence="1">G186AR</strain>
    </source>
</reference>
<organism evidence="1 2">
    <name type="scientific">Ajellomyces capsulatus (strain G186AR / H82 / ATCC MYA-2454 / RMSCC 2432)</name>
    <name type="common">Darling's disease fungus</name>
    <name type="synonym">Histoplasma capsulatum</name>
    <dbReference type="NCBI Taxonomy" id="447093"/>
    <lineage>
        <taxon>Eukaryota</taxon>
        <taxon>Fungi</taxon>
        <taxon>Dikarya</taxon>
        <taxon>Ascomycota</taxon>
        <taxon>Pezizomycotina</taxon>
        <taxon>Eurotiomycetes</taxon>
        <taxon>Eurotiomycetidae</taxon>
        <taxon>Onygenales</taxon>
        <taxon>Ajellomycetaceae</taxon>
        <taxon>Histoplasma</taxon>
    </lineage>
</organism>
<protein>
    <submittedName>
        <fullName evidence="1">Uncharacterized protein</fullName>
    </submittedName>
</protein>
<dbReference type="InParanoid" id="C0NPX8"/>
<dbReference type="HOGENOM" id="CLU_2108349_0_0_1"/>
<name>C0NPX8_AJECG</name>
<evidence type="ECO:0000313" key="1">
    <source>
        <dbReference type="EMBL" id="EEH06988.1"/>
    </source>
</evidence>
<dbReference type="RefSeq" id="XP_045287469.1">
    <property type="nucleotide sequence ID" value="XM_045432257.1"/>
</dbReference>
<dbReference type="EMBL" id="GG663368">
    <property type="protein sequence ID" value="EEH06988.1"/>
    <property type="molecule type" value="Genomic_DNA"/>
</dbReference>
<evidence type="ECO:0000313" key="2">
    <source>
        <dbReference type="Proteomes" id="UP000001631"/>
    </source>
</evidence>
<proteinExistence type="predicted"/>
<keyword evidence="2" id="KW-1185">Reference proteome</keyword>
<dbReference type="VEuPathDB" id="FungiDB:I7I50_04566"/>
<accession>C0NPX8</accession>
<gene>
    <name evidence="1" type="ORF">HCBG_05208</name>
</gene>
<dbReference type="AlphaFoldDB" id="C0NPX8"/>
<dbReference type="GeneID" id="69038224"/>